<evidence type="ECO:0000313" key="3">
    <source>
        <dbReference type="Proteomes" id="UP000789342"/>
    </source>
</evidence>
<feature type="non-terminal residue" evidence="2">
    <location>
        <position position="69"/>
    </location>
</feature>
<sequence>MSDNDKEFTIDDLNNNEDILPKESTSNITSFESSHSTARSFNQTQRGPKITSSVWPFFDKNTERYPGLP</sequence>
<keyword evidence="3" id="KW-1185">Reference proteome</keyword>
<name>A0A9N9F3Z5_9GLOM</name>
<reference evidence="2" key="1">
    <citation type="submission" date="2021-06" db="EMBL/GenBank/DDBJ databases">
        <authorList>
            <person name="Kallberg Y."/>
            <person name="Tangrot J."/>
            <person name="Rosling A."/>
        </authorList>
    </citation>
    <scope>NUCLEOTIDE SEQUENCE</scope>
    <source>
        <strain evidence="2">CL551</strain>
    </source>
</reference>
<accession>A0A9N9F3Z5</accession>
<organism evidence="2 3">
    <name type="scientific">Acaulospora morrowiae</name>
    <dbReference type="NCBI Taxonomy" id="94023"/>
    <lineage>
        <taxon>Eukaryota</taxon>
        <taxon>Fungi</taxon>
        <taxon>Fungi incertae sedis</taxon>
        <taxon>Mucoromycota</taxon>
        <taxon>Glomeromycotina</taxon>
        <taxon>Glomeromycetes</taxon>
        <taxon>Diversisporales</taxon>
        <taxon>Acaulosporaceae</taxon>
        <taxon>Acaulospora</taxon>
    </lineage>
</organism>
<feature type="compositionally biased region" description="Polar residues" evidence="1">
    <location>
        <begin position="12"/>
        <end position="53"/>
    </location>
</feature>
<feature type="region of interest" description="Disordered" evidence="1">
    <location>
        <begin position="1"/>
        <end position="53"/>
    </location>
</feature>
<comment type="caution">
    <text evidence="2">The sequence shown here is derived from an EMBL/GenBank/DDBJ whole genome shotgun (WGS) entry which is preliminary data.</text>
</comment>
<evidence type="ECO:0000256" key="1">
    <source>
        <dbReference type="SAM" id="MobiDB-lite"/>
    </source>
</evidence>
<protein>
    <submittedName>
        <fullName evidence="2">14051_t:CDS:1</fullName>
    </submittedName>
</protein>
<evidence type="ECO:0000313" key="2">
    <source>
        <dbReference type="EMBL" id="CAG8508139.1"/>
    </source>
</evidence>
<dbReference type="AlphaFoldDB" id="A0A9N9F3Z5"/>
<dbReference type="Proteomes" id="UP000789342">
    <property type="component" value="Unassembled WGS sequence"/>
</dbReference>
<proteinExistence type="predicted"/>
<gene>
    <name evidence="2" type="ORF">AMORRO_LOCUS3590</name>
</gene>
<dbReference type="EMBL" id="CAJVPV010001788">
    <property type="protein sequence ID" value="CAG8508139.1"/>
    <property type="molecule type" value="Genomic_DNA"/>
</dbReference>